<sequence>MRVLNVKAVLFAGTLLCSLQGCLARSGRAQWQKTKDIHTAESPSEIQGRPLAREAERAVTVSSPPPISEVLSQNGAASSWGTERNDSKTEVREEEESFPIGSSDREVSEDRIPPLSSFKGGSGFGGGGSSYSGGGSSSYSGGSSSYSGGSSYSSYSYDSDYGSGGGGGEAGPEVVVVAVVFSLLIVGLIICCQEGNAGSNSTGGHTEVVHAVDRRRYNEYGLQSNQWVRQGQPLSLPVWSLMPQSLSGPWNGTYREDGRTHSCFYNLQVNPATDAGGLHAITGRHGDTDGGGTLSGSANLRTGRMHWTEKYEGTILETEIRASISSPGCATFDALAINGVQISGTIQIEGGQTAPAANAPP</sequence>
<feature type="region of interest" description="Disordered" evidence="1">
    <location>
        <begin position="34"/>
        <end position="146"/>
    </location>
</feature>
<feature type="compositionally biased region" description="Polar residues" evidence="1">
    <location>
        <begin position="70"/>
        <end position="82"/>
    </location>
</feature>
<reference evidence="3" key="1">
    <citation type="submission" date="2014-11" db="EMBL/GenBank/DDBJ databases">
        <authorList>
            <person name="Otto D Thomas"/>
            <person name="Naeem Raeece"/>
        </authorList>
    </citation>
    <scope>NUCLEOTIDE SEQUENCE</scope>
</reference>
<evidence type="ECO:0000313" key="3">
    <source>
        <dbReference type="EMBL" id="CEM41928.1"/>
    </source>
</evidence>
<dbReference type="AlphaFoldDB" id="A0A0G4HDQ2"/>
<feature type="region of interest" description="Disordered" evidence="1">
    <location>
        <begin position="278"/>
        <end position="299"/>
    </location>
</feature>
<protein>
    <submittedName>
        <fullName evidence="3">Uncharacterized protein</fullName>
    </submittedName>
</protein>
<feature type="compositionally biased region" description="Basic and acidic residues" evidence="1">
    <location>
        <begin position="103"/>
        <end position="112"/>
    </location>
</feature>
<evidence type="ECO:0000256" key="2">
    <source>
        <dbReference type="SAM" id="SignalP"/>
    </source>
</evidence>
<dbReference type="PROSITE" id="PS51257">
    <property type="entry name" value="PROKAR_LIPOPROTEIN"/>
    <property type="match status" value="1"/>
</dbReference>
<proteinExistence type="predicted"/>
<evidence type="ECO:0000256" key="1">
    <source>
        <dbReference type="SAM" id="MobiDB-lite"/>
    </source>
</evidence>
<dbReference type="EMBL" id="CDMZ01002340">
    <property type="protein sequence ID" value="CEM41928.1"/>
    <property type="molecule type" value="Genomic_DNA"/>
</dbReference>
<feature type="compositionally biased region" description="Gly residues" evidence="1">
    <location>
        <begin position="120"/>
        <end position="136"/>
    </location>
</feature>
<name>A0A0G4HDQ2_9ALVE</name>
<organism evidence="3">
    <name type="scientific">Chromera velia CCMP2878</name>
    <dbReference type="NCBI Taxonomy" id="1169474"/>
    <lineage>
        <taxon>Eukaryota</taxon>
        <taxon>Sar</taxon>
        <taxon>Alveolata</taxon>
        <taxon>Colpodellida</taxon>
        <taxon>Chromeraceae</taxon>
        <taxon>Chromera</taxon>
    </lineage>
</organism>
<feature type="signal peptide" evidence="2">
    <location>
        <begin position="1"/>
        <end position="24"/>
    </location>
</feature>
<gene>
    <name evidence="3" type="ORF">Cvel_26380</name>
</gene>
<accession>A0A0G4HDQ2</accession>
<feature type="chain" id="PRO_5005191861" evidence="2">
    <location>
        <begin position="25"/>
        <end position="361"/>
    </location>
</feature>
<dbReference type="VEuPathDB" id="CryptoDB:Cvel_26380"/>
<keyword evidence="2" id="KW-0732">Signal</keyword>
<feature type="compositionally biased region" description="Low complexity" evidence="1">
    <location>
        <begin position="137"/>
        <end position="146"/>
    </location>
</feature>